<gene>
    <name evidence="2" type="ORF">PSTT_15734</name>
</gene>
<proteinExistence type="predicted"/>
<feature type="compositionally biased region" description="Basic and acidic residues" evidence="1">
    <location>
        <begin position="128"/>
        <end position="144"/>
    </location>
</feature>
<sequence length="663" mass="75751">MMRPARHPWSLGTTLLLISYSKYSISFPPVLPLAAAESSEIGDLLRREPEFSCHEFEDFEPTFDFQPISPRWEKAPEISDDFFDELDTWYGTLNADRSKPLDPPQPGPSAADELAVGQPAFVSKKRSREGSDSHNENLHVEGRQSARKQNQPVDERAEPVGMAFGLNRPRDFEIMSSNPKWDPLFTWVKRSIGETKDSSIMDDFVARIDDGQKLNKVLPYDRTRKQISSSDMSVKLLLTNENPHTRQGCLEFLIQLEDLKGQGKSRNDKLDSIKKRLLYIVEALGLFHGLAVSHGLDPQMLGSFEDLLEWFGGIIFEETEDGPPLFGSFTGTWEAAEQALKRFGSVKRVVSMVLANSRSPVYGHIDLAPLALSLLGYRYQMNELRLGQRKLSIDYAEAFWDTMEQTCQNKETALAQSDKLMTEVQKEITLLTDWTESSLHSFLKSLNGIGRTWVYCIHPTVREQIHKRVLKFISRSRFDLKHAEKVNIEGSPIYLIPVSQGQVTSTYQEAFIGILDFEKMGKLKPKKIYFLEYRITQILRSLDLLHGIASKIVGEKNMISSKNLIEWYLNVLFEESHGRLPIFGWIKMPSNPDQSLKGLFGRASIFLSKNLADPGKQTEYHTHSIAITLFGIWYEEIALEYMPIYLHKDHSWKKLLNKMASFD</sequence>
<evidence type="ECO:0000313" key="3">
    <source>
        <dbReference type="Proteomes" id="UP000239156"/>
    </source>
</evidence>
<reference evidence="2" key="1">
    <citation type="submission" date="2017-12" db="EMBL/GenBank/DDBJ databases">
        <title>Gene loss provides genomic basis for host adaptation in cereal stripe rust fungi.</title>
        <authorList>
            <person name="Xia C."/>
        </authorList>
    </citation>
    <scope>NUCLEOTIDE SEQUENCE [LARGE SCALE GENOMIC DNA]</scope>
    <source>
        <strain evidence="2">93-210</strain>
    </source>
</reference>
<organism evidence="2 3">
    <name type="scientific">Puccinia striiformis</name>
    <dbReference type="NCBI Taxonomy" id="27350"/>
    <lineage>
        <taxon>Eukaryota</taxon>
        <taxon>Fungi</taxon>
        <taxon>Dikarya</taxon>
        <taxon>Basidiomycota</taxon>
        <taxon>Pucciniomycotina</taxon>
        <taxon>Pucciniomycetes</taxon>
        <taxon>Pucciniales</taxon>
        <taxon>Pucciniaceae</taxon>
        <taxon>Puccinia</taxon>
    </lineage>
</organism>
<accession>A0A2S4UGB5</accession>
<evidence type="ECO:0000256" key="1">
    <source>
        <dbReference type="SAM" id="MobiDB-lite"/>
    </source>
</evidence>
<feature type="region of interest" description="Disordered" evidence="1">
    <location>
        <begin position="122"/>
        <end position="159"/>
    </location>
</feature>
<dbReference type="EMBL" id="PKSL01000303">
    <property type="protein sequence ID" value="POV96277.1"/>
    <property type="molecule type" value="Genomic_DNA"/>
</dbReference>
<dbReference type="Proteomes" id="UP000239156">
    <property type="component" value="Unassembled WGS sequence"/>
</dbReference>
<dbReference type="VEuPathDB" id="FungiDB:PSTT_15734"/>
<keyword evidence="3" id="KW-1185">Reference proteome</keyword>
<evidence type="ECO:0000313" key="2">
    <source>
        <dbReference type="EMBL" id="POV96277.1"/>
    </source>
</evidence>
<dbReference type="VEuPathDB" id="FungiDB:PSHT_12330"/>
<protein>
    <submittedName>
        <fullName evidence="2">Uncharacterized protein</fullName>
    </submittedName>
</protein>
<dbReference type="AlphaFoldDB" id="A0A2S4UGB5"/>
<feature type="non-terminal residue" evidence="2">
    <location>
        <position position="663"/>
    </location>
</feature>
<comment type="caution">
    <text evidence="2">The sequence shown here is derived from an EMBL/GenBank/DDBJ whole genome shotgun (WGS) entry which is preliminary data.</text>
</comment>
<feature type="region of interest" description="Disordered" evidence="1">
    <location>
        <begin position="94"/>
        <end position="113"/>
    </location>
</feature>
<name>A0A2S4UGB5_9BASI</name>